<organism evidence="15 16">
    <name type="scientific">Camelina sativa</name>
    <name type="common">False flax</name>
    <name type="synonym">Myagrum sativum</name>
    <dbReference type="NCBI Taxonomy" id="90675"/>
    <lineage>
        <taxon>Eukaryota</taxon>
        <taxon>Viridiplantae</taxon>
        <taxon>Streptophyta</taxon>
        <taxon>Embryophyta</taxon>
        <taxon>Tracheophyta</taxon>
        <taxon>Spermatophyta</taxon>
        <taxon>Magnoliopsida</taxon>
        <taxon>eudicotyledons</taxon>
        <taxon>Gunneridae</taxon>
        <taxon>Pentapetalae</taxon>
        <taxon>rosids</taxon>
        <taxon>malvids</taxon>
        <taxon>Brassicales</taxon>
        <taxon>Brassicaceae</taxon>
        <taxon>Camelineae</taxon>
        <taxon>Camelina</taxon>
    </lineage>
</organism>
<dbReference type="InterPro" id="IPR001841">
    <property type="entry name" value="Znf_RING"/>
</dbReference>
<dbReference type="InterPro" id="IPR013083">
    <property type="entry name" value="Znf_RING/FYVE/PHD"/>
</dbReference>
<evidence type="ECO:0000256" key="1">
    <source>
        <dbReference type="ARBA" id="ARBA00000900"/>
    </source>
</evidence>
<comment type="similarity">
    <text evidence="10">Belongs to the RING-type zinc finger family. ATL subfamily.</text>
</comment>
<keyword evidence="5" id="KW-0479">Metal-binding</keyword>
<feature type="chain" id="PRO_5047277813" description="RING-type E3 ubiquitin transferase" evidence="13">
    <location>
        <begin position="27"/>
        <end position="405"/>
    </location>
</feature>
<accession>A0ABM0XUA4</accession>
<feature type="domain" description="RING-type" evidence="14">
    <location>
        <begin position="147"/>
        <end position="189"/>
    </location>
</feature>
<dbReference type="Pfam" id="PF13639">
    <property type="entry name" value="zf-RING_2"/>
    <property type="match status" value="1"/>
</dbReference>
<dbReference type="Gene3D" id="3.30.40.10">
    <property type="entry name" value="Zinc/RING finger domain, C3HC4 (zinc finger)"/>
    <property type="match status" value="1"/>
</dbReference>
<feature type="transmembrane region" description="Helical" evidence="12">
    <location>
        <begin position="50"/>
        <end position="79"/>
    </location>
</feature>
<keyword evidence="15" id="KW-1185">Reference proteome</keyword>
<evidence type="ECO:0000256" key="6">
    <source>
        <dbReference type="ARBA" id="ARBA00022771"/>
    </source>
</evidence>
<dbReference type="Proteomes" id="UP000694864">
    <property type="component" value="Chromosome 20"/>
</dbReference>
<evidence type="ECO:0000256" key="9">
    <source>
        <dbReference type="ARBA" id="ARBA00023136"/>
    </source>
</evidence>
<keyword evidence="6 11" id="KW-0863">Zinc-finger</keyword>
<evidence type="ECO:0000256" key="13">
    <source>
        <dbReference type="SAM" id="SignalP"/>
    </source>
</evidence>
<keyword evidence="4 12" id="KW-0812">Transmembrane</keyword>
<proteinExistence type="inferred from homology"/>
<comment type="catalytic activity">
    <reaction evidence="1">
        <text>S-ubiquitinyl-[E2 ubiquitin-conjugating enzyme]-L-cysteine + [acceptor protein]-L-lysine = [E2 ubiquitin-conjugating enzyme]-L-cysteine + N(6)-ubiquitinyl-[acceptor protein]-L-lysine.</text>
        <dbReference type="EC" id="2.3.2.27"/>
    </reaction>
</comment>
<dbReference type="SUPFAM" id="SSF57850">
    <property type="entry name" value="RING/U-box"/>
    <property type="match status" value="1"/>
</dbReference>
<reference evidence="15" key="1">
    <citation type="journal article" date="2014" name="Nat. Commun.">
        <title>The emerging biofuel crop Camelina sativa retains a highly undifferentiated hexaploid genome structure.</title>
        <authorList>
            <person name="Kagale S."/>
            <person name="Koh C."/>
            <person name="Nixon J."/>
            <person name="Bollina V."/>
            <person name="Clarke W.E."/>
            <person name="Tuteja R."/>
            <person name="Spillane C."/>
            <person name="Robinson S.J."/>
            <person name="Links M.G."/>
            <person name="Clarke C."/>
            <person name="Higgins E.E."/>
            <person name="Huebert T."/>
            <person name="Sharpe A.G."/>
            <person name="Parkin I.A."/>
        </authorList>
    </citation>
    <scope>NUCLEOTIDE SEQUENCE [LARGE SCALE GENOMIC DNA]</scope>
    <source>
        <strain evidence="15">cv. DH55</strain>
    </source>
</reference>
<comment type="subcellular location">
    <subcellularLocation>
        <location evidence="2">Membrane</location>
    </subcellularLocation>
</comment>
<reference evidence="16" key="2">
    <citation type="submission" date="2025-08" db="UniProtKB">
        <authorList>
            <consortium name="RefSeq"/>
        </authorList>
    </citation>
    <scope>IDENTIFICATION</scope>
    <source>
        <tissue evidence="16">Leaf</tissue>
    </source>
</reference>
<dbReference type="PANTHER" id="PTHR46539">
    <property type="entry name" value="E3 UBIQUITIN-PROTEIN LIGASE ATL42"/>
    <property type="match status" value="1"/>
</dbReference>
<evidence type="ECO:0000256" key="3">
    <source>
        <dbReference type="ARBA" id="ARBA00012483"/>
    </source>
</evidence>
<name>A0ABM0XUA4_CAMSA</name>
<evidence type="ECO:0000313" key="15">
    <source>
        <dbReference type="Proteomes" id="UP000694864"/>
    </source>
</evidence>
<protein>
    <recommendedName>
        <fullName evidence="3">RING-type E3 ubiquitin transferase</fullName>
        <ecNumber evidence="3">2.3.2.27</ecNumber>
    </recommendedName>
</protein>
<keyword evidence="7" id="KW-0862">Zinc</keyword>
<evidence type="ECO:0000259" key="14">
    <source>
        <dbReference type="PROSITE" id="PS50089"/>
    </source>
</evidence>
<gene>
    <name evidence="16" type="primary">LOC104768776</name>
</gene>
<keyword evidence="8 12" id="KW-1133">Transmembrane helix</keyword>
<evidence type="ECO:0000256" key="7">
    <source>
        <dbReference type="ARBA" id="ARBA00022833"/>
    </source>
</evidence>
<evidence type="ECO:0000256" key="11">
    <source>
        <dbReference type="PROSITE-ProRule" id="PRU00175"/>
    </source>
</evidence>
<dbReference type="EC" id="2.3.2.27" evidence="3"/>
<dbReference type="GeneID" id="104768776"/>
<feature type="signal peptide" evidence="13">
    <location>
        <begin position="1"/>
        <end position="26"/>
    </location>
</feature>
<sequence>MSSSSCLLLLLLFSLLLSLFLNVSLADNHTAVVITNSNTPSPLPPPRHNLTSSFMPGIAVVIAVLTAFFSLTFLLLLYVKHCKRRNDGFYGNHHQQRFAVSRYGGSGYYAGGVVLGRKNSGIDRSVIESLPVFRFGALSGQKDGLECAVCLARFEPTEVLRLLPKCKHAFHVECVDTWLDAHSTCPLCRYRVDPEDILLIGDCNSWFELRFSTNRQQEESNSTGLTRFIPVISRISGRHSSAGERASRRLNEIRALKTNPTPFRRSLDSSLKVNNSGEEKSETVAVKCLDRLQRKDGLLLVPNQERFEHRIIISGGNRDDQRWSEVRPSDLLYLRSEMILSECKKLAAAEGGGSRDVINGRSVSELTSIERRRRWGGEPRQRQATAVISRWLAWSHRASASTSIV</sequence>
<evidence type="ECO:0000256" key="8">
    <source>
        <dbReference type="ARBA" id="ARBA00022989"/>
    </source>
</evidence>
<evidence type="ECO:0000256" key="10">
    <source>
        <dbReference type="ARBA" id="ARBA00024209"/>
    </source>
</evidence>
<dbReference type="RefSeq" id="XP_010491126.1">
    <property type="nucleotide sequence ID" value="XM_010492824.2"/>
</dbReference>
<dbReference type="CDD" id="cd16461">
    <property type="entry name" value="RING-H2_EL5-like"/>
    <property type="match status" value="1"/>
</dbReference>
<evidence type="ECO:0000256" key="4">
    <source>
        <dbReference type="ARBA" id="ARBA00022692"/>
    </source>
</evidence>
<dbReference type="PROSITE" id="PS50089">
    <property type="entry name" value="ZF_RING_2"/>
    <property type="match status" value="1"/>
</dbReference>
<dbReference type="PANTHER" id="PTHR46539:SF2">
    <property type="entry name" value="RING-H2 FINGER PROTEIN ATL43"/>
    <property type="match status" value="1"/>
</dbReference>
<evidence type="ECO:0000256" key="2">
    <source>
        <dbReference type="ARBA" id="ARBA00004370"/>
    </source>
</evidence>
<keyword evidence="13" id="KW-0732">Signal</keyword>
<dbReference type="SMART" id="SM00184">
    <property type="entry name" value="RING"/>
    <property type="match status" value="1"/>
</dbReference>
<keyword evidence="9 12" id="KW-0472">Membrane</keyword>
<evidence type="ECO:0000313" key="16">
    <source>
        <dbReference type="RefSeq" id="XP_010491126.1"/>
    </source>
</evidence>
<evidence type="ECO:0000256" key="5">
    <source>
        <dbReference type="ARBA" id="ARBA00022723"/>
    </source>
</evidence>
<evidence type="ECO:0000256" key="12">
    <source>
        <dbReference type="SAM" id="Phobius"/>
    </source>
</evidence>